<dbReference type="CDD" id="cd00048">
    <property type="entry name" value="DSRM_SF"/>
    <property type="match status" value="1"/>
</dbReference>
<feature type="region of interest" description="Disordered" evidence="1">
    <location>
        <begin position="33"/>
        <end position="60"/>
    </location>
</feature>
<dbReference type="EMBL" id="DF238786">
    <property type="protein sequence ID" value="GAC94780.1"/>
    <property type="molecule type" value="Genomic_DNA"/>
</dbReference>
<dbReference type="GeneID" id="24107646"/>
<organism evidence="2 3">
    <name type="scientific">Pseudozyma hubeiensis (strain SY62)</name>
    <name type="common">Yeast</name>
    <dbReference type="NCBI Taxonomy" id="1305764"/>
    <lineage>
        <taxon>Eukaryota</taxon>
        <taxon>Fungi</taxon>
        <taxon>Dikarya</taxon>
        <taxon>Basidiomycota</taxon>
        <taxon>Ustilaginomycotina</taxon>
        <taxon>Ustilaginomycetes</taxon>
        <taxon>Ustilaginales</taxon>
        <taxon>Ustilaginaceae</taxon>
        <taxon>Pseudozyma</taxon>
    </lineage>
</organism>
<accession>R9P9N0</accession>
<feature type="region of interest" description="Disordered" evidence="1">
    <location>
        <begin position="81"/>
        <end position="100"/>
    </location>
</feature>
<evidence type="ECO:0000313" key="3">
    <source>
        <dbReference type="Proteomes" id="UP000014071"/>
    </source>
</evidence>
<reference evidence="3" key="1">
    <citation type="journal article" date="2013" name="Genome Announc.">
        <title>Draft genome sequence of the basidiomycetous yeast-like fungus Pseudozyma hubeiensis SY62, which produces an abundant amount of the biosurfactant mannosylerythritol lipids.</title>
        <authorList>
            <person name="Konishi M."/>
            <person name="Hatada Y."/>
            <person name="Horiuchi J."/>
        </authorList>
    </citation>
    <scope>NUCLEOTIDE SEQUENCE [LARGE SCALE GENOMIC DNA]</scope>
    <source>
        <strain evidence="3">SY62</strain>
    </source>
</reference>
<protein>
    <submittedName>
        <fullName evidence="2">Uncharacterized protein</fullName>
    </submittedName>
</protein>
<dbReference type="AlphaFoldDB" id="R9P9N0"/>
<sequence>MSSDYQRRRTFAAAEGFVCSIQGFEDWVSGLLSSGEGGEGARARSESHLIKMSDPDSPTTRTSANLFAAGGQSIPDYLSTAFPHKDTSSTSTASPTTPKRKTMSEAFGIIPDGTFGGIVGGEDSSEEDTNDVPFRQWQRMFVAELTDWIVLGVRTEYAAQMSVDDPTFNHTSTGAAHSLSFTVTVTFDHLSATNFEFAGSIKDPKEQACTLLIEQLLVRNKTLFNLKA</sequence>
<dbReference type="RefSeq" id="XP_012188367.1">
    <property type="nucleotide sequence ID" value="XM_012332977.1"/>
</dbReference>
<feature type="compositionally biased region" description="Low complexity" evidence="1">
    <location>
        <begin position="88"/>
        <end position="97"/>
    </location>
</feature>
<proteinExistence type="predicted"/>
<name>R9P9N0_PSEHS</name>
<evidence type="ECO:0000313" key="2">
    <source>
        <dbReference type="EMBL" id="GAC94780.1"/>
    </source>
</evidence>
<feature type="compositionally biased region" description="Basic and acidic residues" evidence="1">
    <location>
        <begin position="39"/>
        <end position="54"/>
    </location>
</feature>
<gene>
    <name evidence="2" type="ORF">PHSY_002353</name>
</gene>
<evidence type="ECO:0000256" key="1">
    <source>
        <dbReference type="SAM" id="MobiDB-lite"/>
    </source>
</evidence>
<dbReference type="OrthoDB" id="2555303at2759"/>
<dbReference type="Proteomes" id="UP000014071">
    <property type="component" value="Unassembled WGS sequence"/>
</dbReference>
<dbReference type="Gene3D" id="3.30.160.20">
    <property type="match status" value="1"/>
</dbReference>
<keyword evidence="3" id="KW-1185">Reference proteome</keyword>
<dbReference type="HOGENOM" id="CLU_1215241_0_0_1"/>
<dbReference type="SUPFAM" id="SSF54768">
    <property type="entry name" value="dsRNA-binding domain-like"/>
    <property type="match status" value="1"/>
</dbReference>